<dbReference type="AlphaFoldDB" id="A0A848B749"/>
<keyword evidence="2" id="KW-0238">DNA-binding</keyword>
<keyword evidence="1" id="KW-0805">Transcription regulation</keyword>
<dbReference type="GO" id="GO:0043565">
    <property type="term" value="F:sequence-specific DNA binding"/>
    <property type="evidence" value="ECO:0007669"/>
    <property type="project" value="InterPro"/>
</dbReference>
<proteinExistence type="predicted"/>
<comment type="caution">
    <text evidence="5">The sequence shown here is derived from an EMBL/GenBank/DDBJ whole genome shotgun (WGS) entry which is preliminary data.</text>
</comment>
<accession>A0A848B749</accession>
<dbReference type="PANTHER" id="PTHR43280">
    <property type="entry name" value="ARAC-FAMILY TRANSCRIPTIONAL REGULATOR"/>
    <property type="match status" value="1"/>
</dbReference>
<sequence>MRTNCLIQGDIFSVQLNEQHSYECGHGLVLYNIFLRPEFLEKHPGLRELPGWQIFFGERTNIPDTMIHFSAAIRARGIKTLERAVAEFEEREPGYRMVVEAQILDFLVTAMRSSRMKRPEIGEARFSILQSIAMMEENPEQHFTLEQLAKFCKMSIPAYTQKFRSTLGLSPMQYLQKIRLFQVQHYLAATGLSIGEIAELTGFCTANYLIKIFHRELGITPAQYRKARRNLPVK</sequence>
<dbReference type="PANTHER" id="PTHR43280:SF2">
    <property type="entry name" value="HTH-TYPE TRANSCRIPTIONAL REGULATOR EXSA"/>
    <property type="match status" value="1"/>
</dbReference>
<dbReference type="Proteomes" id="UP000576225">
    <property type="component" value="Unassembled WGS sequence"/>
</dbReference>
<dbReference type="Gene3D" id="1.10.10.60">
    <property type="entry name" value="Homeodomain-like"/>
    <property type="match status" value="1"/>
</dbReference>
<gene>
    <name evidence="5" type="ORF">HF882_20000</name>
</gene>
<protein>
    <submittedName>
        <fullName evidence="5">Helix-turn-helix transcriptional regulator</fullName>
    </submittedName>
</protein>
<evidence type="ECO:0000259" key="4">
    <source>
        <dbReference type="PROSITE" id="PS01124"/>
    </source>
</evidence>
<dbReference type="InterPro" id="IPR018060">
    <property type="entry name" value="HTH_AraC"/>
</dbReference>
<dbReference type="Pfam" id="PF12833">
    <property type="entry name" value="HTH_18"/>
    <property type="match status" value="1"/>
</dbReference>
<evidence type="ECO:0000313" key="6">
    <source>
        <dbReference type="Proteomes" id="UP000576225"/>
    </source>
</evidence>
<evidence type="ECO:0000256" key="3">
    <source>
        <dbReference type="ARBA" id="ARBA00023163"/>
    </source>
</evidence>
<keyword evidence="3" id="KW-0804">Transcription</keyword>
<evidence type="ECO:0000256" key="1">
    <source>
        <dbReference type="ARBA" id="ARBA00023015"/>
    </source>
</evidence>
<dbReference type="InterPro" id="IPR009057">
    <property type="entry name" value="Homeodomain-like_sf"/>
</dbReference>
<dbReference type="PROSITE" id="PS01124">
    <property type="entry name" value="HTH_ARAC_FAMILY_2"/>
    <property type="match status" value="1"/>
</dbReference>
<evidence type="ECO:0000313" key="5">
    <source>
        <dbReference type="EMBL" id="NMD88872.1"/>
    </source>
</evidence>
<dbReference type="EMBL" id="JABAEW010000062">
    <property type="protein sequence ID" value="NMD88872.1"/>
    <property type="molecule type" value="Genomic_DNA"/>
</dbReference>
<dbReference type="RefSeq" id="WP_168963873.1">
    <property type="nucleotide sequence ID" value="NZ_JABAEW010000062.1"/>
</dbReference>
<reference evidence="5 6" key="1">
    <citation type="submission" date="2020-04" db="EMBL/GenBank/DDBJ databases">
        <authorList>
            <person name="Hitch T.C.A."/>
            <person name="Wylensek D."/>
            <person name="Clavel T."/>
        </authorList>
    </citation>
    <scope>NUCLEOTIDE SEQUENCE [LARGE SCALE GENOMIC DNA]</scope>
    <source>
        <strain evidence="5 6">COR2-253-APC-1A</strain>
    </source>
</reference>
<dbReference type="GO" id="GO:0003700">
    <property type="term" value="F:DNA-binding transcription factor activity"/>
    <property type="evidence" value="ECO:0007669"/>
    <property type="project" value="InterPro"/>
</dbReference>
<dbReference type="SMART" id="SM00342">
    <property type="entry name" value="HTH_ARAC"/>
    <property type="match status" value="1"/>
</dbReference>
<evidence type="ECO:0000256" key="2">
    <source>
        <dbReference type="ARBA" id="ARBA00023125"/>
    </source>
</evidence>
<dbReference type="SUPFAM" id="SSF46689">
    <property type="entry name" value="Homeodomain-like"/>
    <property type="match status" value="2"/>
</dbReference>
<name>A0A848B749_9BACT</name>
<feature type="domain" description="HTH araC/xylS-type" evidence="4">
    <location>
        <begin position="129"/>
        <end position="227"/>
    </location>
</feature>
<organism evidence="5 6">
    <name type="scientific">Victivallis vadensis</name>
    <dbReference type="NCBI Taxonomy" id="172901"/>
    <lineage>
        <taxon>Bacteria</taxon>
        <taxon>Pseudomonadati</taxon>
        <taxon>Lentisphaerota</taxon>
        <taxon>Lentisphaeria</taxon>
        <taxon>Victivallales</taxon>
        <taxon>Victivallaceae</taxon>
        <taxon>Victivallis</taxon>
    </lineage>
</organism>